<reference evidence="1" key="1">
    <citation type="submission" date="2014-02" db="EMBL/GenBank/DDBJ databases">
        <title>The Genome Sequence of Trichophyton rubrum (morphotype fischeri) CBS 288.86.</title>
        <authorList>
            <consortium name="The Broad Institute Genomics Platform"/>
            <person name="Cuomo C.A."/>
            <person name="White T.C."/>
            <person name="Graser Y."/>
            <person name="Martinez-Rossi N."/>
            <person name="Heitman J."/>
            <person name="Young S.K."/>
            <person name="Zeng Q."/>
            <person name="Gargeya S."/>
            <person name="Abouelleil A."/>
            <person name="Alvarado L."/>
            <person name="Chapman S.B."/>
            <person name="Gainer-Dewar J."/>
            <person name="Goldberg J."/>
            <person name="Griggs A."/>
            <person name="Gujja S."/>
            <person name="Hansen M."/>
            <person name="Howarth C."/>
            <person name="Imamovic A."/>
            <person name="Larimer J."/>
            <person name="Martinez D."/>
            <person name="Murphy C."/>
            <person name="Pearson M.D."/>
            <person name="Persinoti G."/>
            <person name="Poon T."/>
            <person name="Priest M."/>
            <person name="Roberts A.D."/>
            <person name="Saif S."/>
            <person name="Shea T.D."/>
            <person name="Sykes S.N."/>
            <person name="Wortman J."/>
            <person name="Nusbaum C."/>
            <person name="Birren B."/>
        </authorList>
    </citation>
    <scope>NUCLEOTIDE SEQUENCE [LARGE SCALE GENOMIC DNA]</scope>
    <source>
        <strain evidence="1">CBS 288.86</strain>
    </source>
</reference>
<dbReference type="EMBL" id="KK207801">
    <property type="protein sequence ID" value="EZF53858.1"/>
    <property type="molecule type" value="Genomic_DNA"/>
</dbReference>
<dbReference type="HOGENOM" id="CLU_2252002_0_0_1"/>
<dbReference type="Proteomes" id="UP000023758">
    <property type="component" value="Unassembled WGS sequence"/>
</dbReference>
<dbReference type="AlphaFoldDB" id="A0A022W700"/>
<evidence type="ECO:0000313" key="1">
    <source>
        <dbReference type="EMBL" id="EZF53858.1"/>
    </source>
</evidence>
<protein>
    <submittedName>
        <fullName evidence="1">Uncharacterized protein</fullName>
    </submittedName>
</protein>
<accession>A0A022W700</accession>
<proteinExistence type="predicted"/>
<name>A0A022W700_TRIRU</name>
<organism evidence="1">
    <name type="scientific">Trichophyton rubrum CBS 288.86</name>
    <dbReference type="NCBI Taxonomy" id="1215330"/>
    <lineage>
        <taxon>Eukaryota</taxon>
        <taxon>Fungi</taxon>
        <taxon>Dikarya</taxon>
        <taxon>Ascomycota</taxon>
        <taxon>Pezizomycotina</taxon>
        <taxon>Eurotiomycetes</taxon>
        <taxon>Eurotiomycetidae</taxon>
        <taxon>Onygenales</taxon>
        <taxon>Arthrodermataceae</taxon>
        <taxon>Trichophyton</taxon>
    </lineage>
</organism>
<sequence>MGNCMFVKKVRLVPMGEILAVRDLAGERCEALRNAASQEGLGRDEIRYQRCYWQHVKDLLNSLLCAERRRDQDDHSSFGSPGLVPLVGLNHLPMHQFVYLRSKQRPQRQYNSLLKMALLNN</sequence>
<gene>
    <name evidence="1" type="ORF">H103_03254</name>
</gene>